<feature type="transmembrane region" description="Helical" evidence="1">
    <location>
        <begin position="378"/>
        <end position="399"/>
    </location>
</feature>
<organism evidence="2 3">
    <name type="scientific">Methyloglobulus morosus KoM1</name>
    <dbReference type="NCBI Taxonomy" id="1116472"/>
    <lineage>
        <taxon>Bacteria</taxon>
        <taxon>Pseudomonadati</taxon>
        <taxon>Pseudomonadota</taxon>
        <taxon>Gammaproteobacteria</taxon>
        <taxon>Methylococcales</taxon>
        <taxon>Methylococcaceae</taxon>
        <taxon>Methyloglobulus</taxon>
    </lineage>
</organism>
<comment type="caution">
    <text evidence="2">The sequence shown here is derived from an EMBL/GenBank/DDBJ whole genome shotgun (WGS) entry which is preliminary data.</text>
</comment>
<keyword evidence="1" id="KW-1133">Transmembrane helix</keyword>
<evidence type="ECO:0000313" key="2">
    <source>
        <dbReference type="EMBL" id="ESS66519.1"/>
    </source>
</evidence>
<dbReference type="STRING" id="1116472.MGMO_186c00030"/>
<gene>
    <name evidence="2" type="ORF">MGMO_186c00030</name>
</gene>
<dbReference type="eggNOG" id="ENOG5033ZAC">
    <property type="taxonomic scope" value="Bacteria"/>
</dbReference>
<dbReference type="AlphaFoldDB" id="V5BFJ8"/>
<evidence type="ECO:0000256" key="1">
    <source>
        <dbReference type="SAM" id="Phobius"/>
    </source>
</evidence>
<sequence length="515" mass="58153">MTAELLINFAVQSLGTGTAFFFAYRSFQKRRIQLGAEPTLPQYFTRRNIYWLGIASYCLSMAALYWLLTSRLLSLEPLVALIVKNLRSWELVDLLYGLDGTTIMPLIFAGLFLFLIAWESKFNPLLILRDGVHDAFAIPTKAAEVYNALVKSRLSAVDDNLKEKIGNRLLVSSIDSGDFEKSSATVEYKWAHNCLLFDQIQSYANQSSFRRLFAEPSLKWGEICISYNAMSEKVAVWKDGEPHYTKTVNLIKELDHLTGLLSRLLASLVVFGSASEDEIWATVKRLGGNVHNTPLQHTYKYVLIFTAATAVGVMLGREISVSLHNAFLFPDKPLAHFDYTTLRWVAYAILMYVLPITLVFILRTLAFRRQREPSDLNYGFYMAMMIMVFIVSTAASTLILELTYYKDNFNFLESFIQHMRWGILPALMCGFVAYRMDTPVSKSETLGKLILAAVLRFLGWGSVAVIIMLYATDDLTIQETNLRFTLVGTAFFVLGLLGASVQFKSVKADVPVDKT</sequence>
<feature type="transmembrane region" description="Helical" evidence="1">
    <location>
        <begin position="6"/>
        <end position="27"/>
    </location>
</feature>
<feature type="transmembrane region" description="Helical" evidence="1">
    <location>
        <begin position="449"/>
        <end position="470"/>
    </location>
</feature>
<dbReference type="PATRIC" id="fig|1116472.3.peg.3992"/>
<feature type="transmembrane region" description="Helical" evidence="1">
    <location>
        <begin position="419"/>
        <end position="437"/>
    </location>
</feature>
<dbReference type="OrthoDB" id="5572871at2"/>
<keyword evidence="1" id="KW-0472">Membrane</keyword>
<feature type="transmembrane region" description="Helical" evidence="1">
    <location>
        <begin position="482"/>
        <end position="501"/>
    </location>
</feature>
<name>V5BFJ8_9GAMM</name>
<protein>
    <submittedName>
        <fullName evidence="2">Uncharacterized protein</fullName>
    </submittedName>
</protein>
<feature type="transmembrane region" description="Helical" evidence="1">
    <location>
        <begin position="94"/>
        <end position="118"/>
    </location>
</feature>
<feature type="transmembrane region" description="Helical" evidence="1">
    <location>
        <begin position="344"/>
        <end position="366"/>
    </location>
</feature>
<keyword evidence="1" id="KW-0812">Transmembrane</keyword>
<accession>V5BFJ8</accession>
<dbReference type="Proteomes" id="UP000017842">
    <property type="component" value="Unassembled WGS sequence"/>
</dbReference>
<feature type="transmembrane region" description="Helical" evidence="1">
    <location>
        <begin position="48"/>
        <end position="68"/>
    </location>
</feature>
<proteinExistence type="predicted"/>
<dbReference type="RefSeq" id="WP_023496582.1">
    <property type="nucleotide sequence ID" value="NZ_AYLO01000168.1"/>
</dbReference>
<reference evidence="2 3" key="1">
    <citation type="journal article" date="2013" name="Genome Announc.">
        <title>Draft Genome Sequence of the Methanotrophic Gammaproteobacterium Methyloglobulus morosus DSM 22980 Strain KoM1.</title>
        <authorList>
            <person name="Poehlein A."/>
            <person name="Deutzmann J.S."/>
            <person name="Daniel R."/>
            <person name="Simeonova D.D."/>
        </authorList>
    </citation>
    <scope>NUCLEOTIDE SEQUENCE [LARGE SCALE GENOMIC DNA]</scope>
    <source>
        <strain evidence="2 3">KoM1</strain>
    </source>
</reference>
<dbReference type="EMBL" id="AYLO01000168">
    <property type="protein sequence ID" value="ESS66519.1"/>
    <property type="molecule type" value="Genomic_DNA"/>
</dbReference>
<feature type="transmembrane region" description="Helical" evidence="1">
    <location>
        <begin position="301"/>
        <end position="324"/>
    </location>
</feature>
<keyword evidence="3" id="KW-1185">Reference proteome</keyword>
<evidence type="ECO:0000313" key="3">
    <source>
        <dbReference type="Proteomes" id="UP000017842"/>
    </source>
</evidence>